<evidence type="ECO:0000256" key="1">
    <source>
        <dbReference type="ARBA" id="ARBA00001412"/>
    </source>
</evidence>
<dbReference type="GO" id="GO:0004565">
    <property type="term" value="F:beta-galactosidase activity"/>
    <property type="evidence" value="ECO:0007669"/>
    <property type="project" value="UniProtKB-EC"/>
</dbReference>
<dbReference type="PANTHER" id="PTHR46323">
    <property type="entry name" value="BETA-GALACTOSIDASE"/>
    <property type="match status" value="1"/>
</dbReference>
<reference evidence="7 8" key="1">
    <citation type="journal article" date="2018" name="PLoS Genet.">
        <title>Population sequencing reveals clonal diversity and ancestral inbreeding in the grapevine cultivar Chardonnay.</title>
        <authorList>
            <person name="Roach M.J."/>
            <person name="Johnson D.L."/>
            <person name="Bohlmann J."/>
            <person name="van Vuuren H.J."/>
            <person name="Jones S.J."/>
            <person name="Pretorius I.S."/>
            <person name="Schmidt S.A."/>
            <person name="Borneman A.R."/>
        </authorList>
    </citation>
    <scope>NUCLEOTIDE SEQUENCE [LARGE SCALE GENOMIC DNA]</scope>
    <source>
        <strain evidence="8">cv. Chardonnay</strain>
        <tissue evidence="7">Leaf</tissue>
    </source>
</reference>
<dbReference type="AlphaFoldDB" id="A0A438CGB5"/>
<dbReference type="InterPro" id="IPR008979">
    <property type="entry name" value="Galactose-bd-like_sf"/>
</dbReference>
<comment type="catalytic activity">
    <reaction evidence="1">
        <text>Hydrolysis of terminal non-reducing beta-D-galactose residues in beta-D-galactosides.</text>
        <dbReference type="EC" id="3.2.1.23"/>
    </reaction>
</comment>
<dbReference type="InterPro" id="IPR050347">
    <property type="entry name" value="Bact_Beta-galactosidase"/>
</dbReference>
<dbReference type="EMBL" id="QGNW01002242">
    <property type="protein sequence ID" value="RVW22261.1"/>
    <property type="molecule type" value="Genomic_DNA"/>
</dbReference>
<dbReference type="Gene3D" id="2.60.120.260">
    <property type="entry name" value="Galactose-binding domain-like"/>
    <property type="match status" value="1"/>
</dbReference>
<evidence type="ECO:0000313" key="7">
    <source>
        <dbReference type="EMBL" id="RVW22261.1"/>
    </source>
</evidence>
<dbReference type="GO" id="GO:0005975">
    <property type="term" value="P:carbohydrate metabolic process"/>
    <property type="evidence" value="ECO:0007669"/>
    <property type="project" value="InterPro"/>
</dbReference>
<evidence type="ECO:0000313" key="8">
    <source>
        <dbReference type="Proteomes" id="UP000288805"/>
    </source>
</evidence>
<dbReference type="EC" id="3.2.1.23" evidence="3"/>
<sequence>MWLGSLRYWYERNKVDFIASSSAVWNDDAVVGALDCAAFWVKGLPFVKSLSGYWKFYLAPGPTSVPMNFYDSSFEDSTWETLPVPSNWQMHGFDRPIYTNIVYPFPLDPPHVPTDNPTGCYRTVFHIPHEWKGILSFNVLVFLRVRWGESKDDTFSVKAPYKALELESTGCFPMKIIWNSCVTKSKFLCLGGNMGKSSNLGPSLEEGMFPSSVRETLLGRKGAFVGRKRRAIWNVGPLCLFWLVWKTRNKIAFDDGVLSM</sequence>
<feature type="domain" description="Glycosyl hydrolases family 2 sugar binding" evidence="6">
    <location>
        <begin position="47"/>
        <end position="133"/>
    </location>
</feature>
<gene>
    <name evidence="7" type="primary">lacZ_4</name>
    <name evidence="7" type="ORF">CK203_099405</name>
</gene>
<evidence type="ECO:0000259" key="6">
    <source>
        <dbReference type="Pfam" id="PF02837"/>
    </source>
</evidence>
<evidence type="ECO:0000256" key="3">
    <source>
        <dbReference type="ARBA" id="ARBA00012756"/>
    </source>
</evidence>
<keyword evidence="5" id="KW-0326">Glycosidase</keyword>
<dbReference type="InterPro" id="IPR006104">
    <property type="entry name" value="Glyco_hydro_2_N"/>
</dbReference>
<evidence type="ECO:0000256" key="5">
    <source>
        <dbReference type="ARBA" id="ARBA00023295"/>
    </source>
</evidence>
<proteinExistence type="inferred from homology"/>
<comment type="caution">
    <text evidence="7">The sequence shown here is derived from an EMBL/GenBank/DDBJ whole genome shotgun (WGS) entry which is preliminary data.</text>
</comment>
<name>A0A438CGB5_VITVI</name>
<protein>
    <recommendedName>
        <fullName evidence="3">beta-galactosidase</fullName>
        <ecNumber evidence="3">3.2.1.23</ecNumber>
    </recommendedName>
</protein>
<dbReference type="SUPFAM" id="SSF49785">
    <property type="entry name" value="Galactose-binding domain-like"/>
    <property type="match status" value="1"/>
</dbReference>
<keyword evidence="4" id="KW-0378">Hydrolase</keyword>
<evidence type="ECO:0000256" key="2">
    <source>
        <dbReference type="ARBA" id="ARBA00007401"/>
    </source>
</evidence>
<accession>A0A438CGB5</accession>
<dbReference type="Proteomes" id="UP000288805">
    <property type="component" value="Unassembled WGS sequence"/>
</dbReference>
<dbReference type="Pfam" id="PF02837">
    <property type="entry name" value="Glyco_hydro_2_N"/>
    <property type="match status" value="1"/>
</dbReference>
<dbReference type="PANTHER" id="PTHR46323:SF2">
    <property type="entry name" value="BETA-GALACTOSIDASE"/>
    <property type="match status" value="1"/>
</dbReference>
<evidence type="ECO:0000256" key="4">
    <source>
        <dbReference type="ARBA" id="ARBA00022801"/>
    </source>
</evidence>
<comment type="similarity">
    <text evidence="2">Belongs to the glycosyl hydrolase 2 family.</text>
</comment>
<organism evidence="7 8">
    <name type="scientific">Vitis vinifera</name>
    <name type="common">Grape</name>
    <dbReference type="NCBI Taxonomy" id="29760"/>
    <lineage>
        <taxon>Eukaryota</taxon>
        <taxon>Viridiplantae</taxon>
        <taxon>Streptophyta</taxon>
        <taxon>Embryophyta</taxon>
        <taxon>Tracheophyta</taxon>
        <taxon>Spermatophyta</taxon>
        <taxon>Magnoliopsida</taxon>
        <taxon>eudicotyledons</taxon>
        <taxon>Gunneridae</taxon>
        <taxon>Pentapetalae</taxon>
        <taxon>rosids</taxon>
        <taxon>Vitales</taxon>
        <taxon>Vitaceae</taxon>
        <taxon>Viteae</taxon>
        <taxon>Vitis</taxon>
    </lineage>
</organism>